<comment type="subcellular location">
    <subcellularLocation>
        <location evidence="1">Membrane</location>
        <topology evidence="1">Multi-pass membrane protein</topology>
    </subcellularLocation>
</comment>
<dbReference type="InterPro" id="IPR050360">
    <property type="entry name" value="MFS_Sugar_Transporters"/>
</dbReference>
<evidence type="ECO:0000313" key="6">
    <source>
        <dbReference type="EMBL" id="TGO92523.1"/>
    </source>
</evidence>
<name>A0A4Z1L7A6_9HELO</name>
<feature type="transmembrane region" description="Helical" evidence="5">
    <location>
        <begin position="137"/>
        <end position="155"/>
    </location>
</feature>
<dbReference type="PANTHER" id="PTHR48022:SF2">
    <property type="entry name" value="PLASTIDIC GLUCOSE TRANSPORTER 4"/>
    <property type="match status" value="1"/>
</dbReference>
<evidence type="ECO:0008006" key="8">
    <source>
        <dbReference type="Google" id="ProtNLM"/>
    </source>
</evidence>
<dbReference type="InterPro" id="IPR036259">
    <property type="entry name" value="MFS_trans_sf"/>
</dbReference>
<feature type="transmembrane region" description="Helical" evidence="5">
    <location>
        <begin position="215"/>
        <end position="237"/>
    </location>
</feature>
<organism evidence="6 7">
    <name type="scientific">Botrytis porri</name>
    <dbReference type="NCBI Taxonomy" id="87229"/>
    <lineage>
        <taxon>Eukaryota</taxon>
        <taxon>Fungi</taxon>
        <taxon>Dikarya</taxon>
        <taxon>Ascomycota</taxon>
        <taxon>Pezizomycotina</taxon>
        <taxon>Leotiomycetes</taxon>
        <taxon>Helotiales</taxon>
        <taxon>Sclerotiniaceae</taxon>
        <taxon>Botrytis</taxon>
    </lineage>
</organism>
<evidence type="ECO:0000256" key="5">
    <source>
        <dbReference type="SAM" id="Phobius"/>
    </source>
</evidence>
<keyword evidence="7" id="KW-1185">Reference proteome</keyword>
<dbReference type="Proteomes" id="UP000297280">
    <property type="component" value="Unassembled WGS sequence"/>
</dbReference>
<keyword evidence="4 5" id="KW-0472">Membrane</keyword>
<dbReference type="GO" id="GO:0016020">
    <property type="term" value="C:membrane"/>
    <property type="evidence" value="ECO:0007669"/>
    <property type="project" value="UniProtKB-SubCell"/>
</dbReference>
<dbReference type="AlphaFoldDB" id="A0A4Z1L7A6"/>
<dbReference type="SUPFAM" id="SSF103473">
    <property type="entry name" value="MFS general substrate transporter"/>
    <property type="match status" value="1"/>
</dbReference>
<dbReference type="InterPro" id="IPR005828">
    <property type="entry name" value="MFS_sugar_transport-like"/>
</dbReference>
<evidence type="ECO:0000313" key="7">
    <source>
        <dbReference type="Proteomes" id="UP000297280"/>
    </source>
</evidence>
<reference evidence="6 7" key="1">
    <citation type="submission" date="2017-12" db="EMBL/GenBank/DDBJ databases">
        <title>Comparative genomics of Botrytis spp.</title>
        <authorList>
            <person name="Valero-Jimenez C.A."/>
            <person name="Tapia P."/>
            <person name="Veloso J."/>
            <person name="Silva-Moreno E."/>
            <person name="Staats M."/>
            <person name="Valdes J.H."/>
            <person name="Van Kan J.A.L."/>
        </authorList>
    </citation>
    <scope>NUCLEOTIDE SEQUENCE [LARGE SCALE GENOMIC DNA]</scope>
    <source>
        <strain evidence="6 7">MUCL3349</strain>
    </source>
</reference>
<evidence type="ECO:0000256" key="2">
    <source>
        <dbReference type="ARBA" id="ARBA00022692"/>
    </source>
</evidence>
<dbReference type="Pfam" id="PF00083">
    <property type="entry name" value="Sugar_tr"/>
    <property type="match status" value="1"/>
</dbReference>
<keyword evidence="3 5" id="KW-1133">Transmembrane helix</keyword>
<accession>A0A4Z1L7A6</accession>
<dbReference type="GO" id="GO:0005351">
    <property type="term" value="F:carbohydrate:proton symporter activity"/>
    <property type="evidence" value="ECO:0007669"/>
    <property type="project" value="TreeGrafter"/>
</dbReference>
<dbReference type="PANTHER" id="PTHR48022">
    <property type="entry name" value="PLASTIDIC GLUCOSE TRANSPORTER 4"/>
    <property type="match status" value="1"/>
</dbReference>
<feature type="transmembrane region" description="Helical" evidence="5">
    <location>
        <begin position="104"/>
        <end position="125"/>
    </location>
</feature>
<dbReference type="EMBL" id="PQXO01000001">
    <property type="protein sequence ID" value="TGO92523.1"/>
    <property type="molecule type" value="Genomic_DNA"/>
</dbReference>
<dbReference type="Gene3D" id="1.20.1250.20">
    <property type="entry name" value="MFS general substrate transporter like domains"/>
    <property type="match status" value="1"/>
</dbReference>
<gene>
    <name evidence="6" type="ORF">BPOR_0001g00080</name>
</gene>
<sequence>MFSPKPITLSKPKGYTIFASLISRSGFLNGYDTGSIGAITSMPSFTSKIGDLSPLLRGFTVSLIMMTGAMPSIFGGTGMEAGADELGFLYHQDSTMCITRNVRLATTIHVTAGVCAGYFTCFGSARLESSMSWRAPFIVQSLPAVVLAAFCAYFPDSPRWLLHKGRREEALQALERLEIENEEAEKDILVPVPVSVDYVPTLFETAGLPGKTSTFLASGVSAILMVAITIPATFTMIDGGVVHQVLLAVSYYLRQCSLSAHYIFQTLSTPMGLDAGS</sequence>
<keyword evidence="2 5" id="KW-0812">Transmembrane</keyword>
<evidence type="ECO:0000256" key="3">
    <source>
        <dbReference type="ARBA" id="ARBA00022989"/>
    </source>
</evidence>
<evidence type="ECO:0000256" key="4">
    <source>
        <dbReference type="ARBA" id="ARBA00023136"/>
    </source>
</evidence>
<proteinExistence type="predicted"/>
<protein>
    <recommendedName>
        <fullName evidence="8">Major facilitator superfamily (MFS) profile domain-containing protein</fullName>
    </recommendedName>
</protein>
<comment type="caution">
    <text evidence="6">The sequence shown here is derived from an EMBL/GenBank/DDBJ whole genome shotgun (WGS) entry which is preliminary data.</text>
</comment>
<evidence type="ECO:0000256" key="1">
    <source>
        <dbReference type="ARBA" id="ARBA00004141"/>
    </source>
</evidence>